<accession>A0AAD2Q621</accession>
<protein>
    <recommendedName>
        <fullName evidence="2">NADP-dependent oxidoreductase domain-containing protein</fullName>
    </recommendedName>
</protein>
<dbReference type="EMBL" id="CAVNYO010000048">
    <property type="protein sequence ID" value="CAK5264213.1"/>
    <property type="molecule type" value="Genomic_DNA"/>
</dbReference>
<dbReference type="InterPro" id="IPR023210">
    <property type="entry name" value="NADP_OxRdtase_dom"/>
</dbReference>
<dbReference type="Pfam" id="PF00248">
    <property type="entry name" value="Aldo_ket_red"/>
    <property type="match status" value="1"/>
</dbReference>
<proteinExistence type="predicted"/>
<reference evidence="4" key="1">
    <citation type="submission" date="2023-11" db="EMBL/GenBank/DDBJ databases">
        <authorList>
            <person name="De Vega J J."/>
            <person name="De Vega J J."/>
        </authorList>
    </citation>
    <scope>NUCLEOTIDE SEQUENCE</scope>
</reference>
<name>A0AAD2Q621_9AGAR</name>
<keyword evidence="1" id="KW-0560">Oxidoreductase</keyword>
<evidence type="ECO:0000259" key="2">
    <source>
        <dbReference type="Pfam" id="PF00248"/>
    </source>
</evidence>
<dbReference type="EMBL" id="CAVNYO010000440">
    <property type="protein sequence ID" value="CAK5279745.1"/>
    <property type="molecule type" value="Genomic_DNA"/>
</dbReference>
<comment type="caution">
    <text evidence="4">The sequence shown here is derived from an EMBL/GenBank/DDBJ whole genome shotgun (WGS) entry which is preliminary data.</text>
</comment>
<feature type="domain" description="NADP-dependent oxidoreductase" evidence="2">
    <location>
        <begin position="2"/>
        <end position="78"/>
    </location>
</feature>
<dbReference type="InterPro" id="IPR036812">
    <property type="entry name" value="NAD(P)_OxRdtase_dom_sf"/>
</dbReference>
<sequence length="78" mass="8321">KILAMLVKEGHFSHIGISECNADTLRKAHAVHPIAAVEIEISPFSYDHNQKNVLTAAAELGISVIAYSPLGRGLISGK</sequence>
<dbReference type="AlphaFoldDB" id="A0AAD2Q621"/>
<dbReference type="GO" id="GO:0005737">
    <property type="term" value="C:cytoplasm"/>
    <property type="evidence" value="ECO:0007669"/>
    <property type="project" value="TreeGrafter"/>
</dbReference>
<feature type="non-terminal residue" evidence="4">
    <location>
        <position position="1"/>
    </location>
</feature>
<organism evidence="4 5">
    <name type="scientific">Mycena citricolor</name>
    <dbReference type="NCBI Taxonomy" id="2018698"/>
    <lineage>
        <taxon>Eukaryota</taxon>
        <taxon>Fungi</taxon>
        <taxon>Dikarya</taxon>
        <taxon>Basidiomycota</taxon>
        <taxon>Agaricomycotina</taxon>
        <taxon>Agaricomycetes</taxon>
        <taxon>Agaricomycetidae</taxon>
        <taxon>Agaricales</taxon>
        <taxon>Marasmiineae</taxon>
        <taxon>Mycenaceae</taxon>
        <taxon>Mycena</taxon>
    </lineage>
</organism>
<dbReference type="PANTHER" id="PTHR43625:SF40">
    <property type="entry name" value="ALDO-KETO REDUCTASE YAKC [NADP(+)]"/>
    <property type="match status" value="1"/>
</dbReference>
<evidence type="ECO:0000313" key="4">
    <source>
        <dbReference type="EMBL" id="CAK5279745.1"/>
    </source>
</evidence>
<evidence type="ECO:0000313" key="3">
    <source>
        <dbReference type="EMBL" id="CAK5264213.1"/>
    </source>
</evidence>
<dbReference type="Proteomes" id="UP001295794">
    <property type="component" value="Unassembled WGS sequence"/>
</dbReference>
<keyword evidence="5" id="KW-1185">Reference proteome</keyword>
<dbReference type="SUPFAM" id="SSF51430">
    <property type="entry name" value="NAD(P)-linked oxidoreductase"/>
    <property type="match status" value="1"/>
</dbReference>
<gene>
    <name evidence="4" type="ORF">MYCIT1_LOCUS29988</name>
    <name evidence="3" type="ORF">MYCIT1_LOCUS4183</name>
</gene>
<dbReference type="GO" id="GO:0016491">
    <property type="term" value="F:oxidoreductase activity"/>
    <property type="evidence" value="ECO:0007669"/>
    <property type="project" value="UniProtKB-KW"/>
</dbReference>
<dbReference type="InterPro" id="IPR050791">
    <property type="entry name" value="Aldo-Keto_reductase"/>
</dbReference>
<dbReference type="PANTHER" id="PTHR43625">
    <property type="entry name" value="AFLATOXIN B1 ALDEHYDE REDUCTASE"/>
    <property type="match status" value="1"/>
</dbReference>
<evidence type="ECO:0000313" key="5">
    <source>
        <dbReference type="Proteomes" id="UP001295794"/>
    </source>
</evidence>
<dbReference type="Gene3D" id="3.20.20.100">
    <property type="entry name" value="NADP-dependent oxidoreductase domain"/>
    <property type="match status" value="1"/>
</dbReference>
<evidence type="ECO:0000256" key="1">
    <source>
        <dbReference type="ARBA" id="ARBA00023002"/>
    </source>
</evidence>